<comment type="function">
    <text evidence="6">Part of ribonuclease P, a protein complex that generates mature tRNA molecules by cleaving their 5'-ends.</text>
</comment>
<dbReference type="GO" id="GO:0004526">
    <property type="term" value="F:ribonuclease P activity"/>
    <property type="evidence" value="ECO:0007669"/>
    <property type="project" value="UniProtKB-UniRule"/>
</dbReference>
<protein>
    <recommendedName>
        <fullName evidence="6">Ribonuclease P protein component 1</fullName>
        <shortName evidence="6">RNase P component 1</shortName>
        <ecNumber evidence="6">3.1.26.5</ecNumber>
    </recommendedName>
    <alternativeName>
        <fullName evidence="6">Rpp29</fullName>
    </alternativeName>
</protein>
<dbReference type="GO" id="GO:0030677">
    <property type="term" value="C:ribonuclease P complex"/>
    <property type="evidence" value="ECO:0007669"/>
    <property type="project" value="UniProtKB-UniRule"/>
</dbReference>
<dbReference type="GeneID" id="9234727"/>
<comment type="similarity">
    <text evidence="6">Belongs to the eukaryotic/archaeal RNase P protein component 1 family.</text>
</comment>
<gene>
    <name evidence="6" type="primary">rnp1</name>
    <name evidence="7" type="ordered locus">Shell_1436</name>
</gene>
<keyword evidence="2 6" id="KW-0819">tRNA processing</keyword>
<evidence type="ECO:0000256" key="5">
    <source>
        <dbReference type="ARBA" id="ARBA00022801"/>
    </source>
</evidence>
<sequence length="92" mass="10736">MRHTRRNIFYHELIGLRIKIIEYPDKSLIGLTGLVVDETQKTLLIETSLGRRVRVLKANGVFQFMLPNKEKVIIRGVQILGRPEDRLKNIVR</sequence>
<dbReference type="EMBL" id="CP002051">
    <property type="protein sequence ID" value="ADI32524.1"/>
    <property type="molecule type" value="Genomic_DNA"/>
</dbReference>
<dbReference type="EC" id="3.1.26.5" evidence="6"/>
<evidence type="ECO:0000313" key="7">
    <source>
        <dbReference type="EMBL" id="ADI32524.1"/>
    </source>
</evidence>
<proteinExistence type="inferred from homology"/>
<dbReference type="Gene3D" id="2.30.30.210">
    <property type="entry name" value="Ribonuclease P/MRP, subunit p29"/>
    <property type="match status" value="1"/>
</dbReference>
<reference evidence="7 8" key="2">
    <citation type="journal article" date="2011" name="Stand. Genomic Sci.">
        <title>Complete genome sequence of Staphylothermus hellenicus P8.</title>
        <authorList>
            <person name="Anderson I."/>
            <person name="Wirth R."/>
            <person name="Lucas S."/>
            <person name="Copeland A."/>
            <person name="Lapidus A."/>
            <person name="Cheng J.F."/>
            <person name="Goodwin L."/>
            <person name="Pitluck S."/>
            <person name="Davenport K."/>
            <person name="Detter J.C."/>
            <person name="Han C."/>
            <person name="Tapia R."/>
            <person name="Land M."/>
            <person name="Hauser L."/>
            <person name="Pati A."/>
            <person name="Mikhailova N."/>
            <person name="Woyke T."/>
            <person name="Klenk H.P."/>
            <person name="Kyrpides N."/>
            <person name="Ivanova N."/>
        </authorList>
    </citation>
    <scope>NUCLEOTIDE SEQUENCE [LARGE SCALE GENOMIC DNA]</scope>
    <source>
        <strain evidence="8">DSM 12710 / JCM 10830 / BK20S6-10-b1 / P8</strain>
    </source>
</reference>
<name>D7D9S8_STAHD</name>
<dbReference type="SMART" id="SM00538">
    <property type="entry name" value="POP4"/>
    <property type="match status" value="1"/>
</dbReference>
<dbReference type="HAMAP" id="MF_00754">
    <property type="entry name" value="RNase_P_1"/>
    <property type="match status" value="1"/>
</dbReference>
<dbReference type="Pfam" id="PF01868">
    <property type="entry name" value="RNase_P-MRP_p29"/>
    <property type="match status" value="1"/>
</dbReference>
<keyword evidence="5 6" id="KW-0378">Hydrolase</keyword>
<dbReference type="RefSeq" id="WP_013143722.1">
    <property type="nucleotide sequence ID" value="NC_014205.1"/>
</dbReference>
<comment type="catalytic activity">
    <reaction evidence="6">
        <text>Endonucleolytic cleavage of RNA, removing 5'-extranucleotides from tRNA precursor.</text>
        <dbReference type="EC" id="3.1.26.5"/>
    </reaction>
</comment>
<evidence type="ECO:0000256" key="2">
    <source>
        <dbReference type="ARBA" id="ARBA00022694"/>
    </source>
</evidence>
<evidence type="ECO:0000313" key="8">
    <source>
        <dbReference type="Proteomes" id="UP000002573"/>
    </source>
</evidence>
<dbReference type="InterPro" id="IPR036980">
    <property type="entry name" value="RNase_P/MRP_Rpp29_sf"/>
</dbReference>
<evidence type="ECO:0000256" key="6">
    <source>
        <dbReference type="HAMAP-Rule" id="MF_00754"/>
    </source>
</evidence>
<dbReference type="eggNOG" id="arCOG00784">
    <property type="taxonomic scope" value="Archaea"/>
</dbReference>
<keyword evidence="3 6" id="KW-0540">Nuclease</keyword>
<dbReference type="GO" id="GO:0005737">
    <property type="term" value="C:cytoplasm"/>
    <property type="evidence" value="ECO:0007669"/>
    <property type="project" value="UniProtKB-SubCell"/>
</dbReference>
<dbReference type="STRING" id="591019.Shell_1436"/>
<keyword evidence="1 6" id="KW-0963">Cytoplasm</keyword>
<comment type="subcellular location">
    <subcellularLocation>
        <location evidence="6">Cytoplasm</location>
    </subcellularLocation>
</comment>
<reference evidence="8" key="1">
    <citation type="submission" date="2010-05" db="EMBL/GenBank/DDBJ databases">
        <title>Complete sequence of Staphylothermus hellenicus DSM 12710.</title>
        <authorList>
            <consortium name="US DOE Joint Genome Institute"/>
            <person name="Lucas S."/>
            <person name="Copeland A."/>
            <person name="Lapidus A."/>
            <person name="Cheng J.-F."/>
            <person name="Bruce D."/>
            <person name="Goodwin L."/>
            <person name="Pitluck S."/>
            <person name="Davenport K."/>
            <person name="Detter J.C."/>
            <person name="Han C."/>
            <person name="Tapia R."/>
            <person name="Larimer F."/>
            <person name="Land M."/>
            <person name="Hauser L."/>
            <person name="Kyrpides N."/>
            <person name="Mikhailova N."/>
            <person name="Anderson I.J."/>
            <person name="Woyke T."/>
        </authorList>
    </citation>
    <scope>NUCLEOTIDE SEQUENCE [LARGE SCALE GENOMIC DNA]</scope>
    <source>
        <strain evidence="8">DSM 12710 / JCM 10830 / BK20S6-10-b1 / P8</strain>
    </source>
</reference>
<dbReference type="GO" id="GO:0001682">
    <property type="term" value="P:tRNA 5'-leader removal"/>
    <property type="evidence" value="ECO:0007669"/>
    <property type="project" value="UniProtKB-UniRule"/>
</dbReference>
<dbReference type="InterPro" id="IPR023534">
    <property type="entry name" value="Rof/RNase_P-like"/>
</dbReference>
<dbReference type="InterPro" id="IPR023538">
    <property type="entry name" value="RNP1"/>
</dbReference>
<dbReference type="AlphaFoldDB" id="D7D9S8"/>
<dbReference type="Proteomes" id="UP000002573">
    <property type="component" value="Chromosome"/>
</dbReference>
<evidence type="ECO:0000256" key="1">
    <source>
        <dbReference type="ARBA" id="ARBA00022490"/>
    </source>
</evidence>
<comment type="subunit">
    <text evidence="6">Consists of a catalytic RNA component and at least 4-5 protein subunits.</text>
</comment>
<evidence type="ECO:0000256" key="4">
    <source>
        <dbReference type="ARBA" id="ARBA00022759"/>
    </source>
</evidence>
<dbReference type="OrthoDB" id="39019at2157"/>
<accession>D7D9S8</accession>
<keyword evidence="8" id="KW-1185">Reference proteome</keyword>
<dbReference type="InterPro" id="IPR002730">
    <property type="entry name" value="Rpp29/RNP1"/>
</dbReference>
<dbReference type="SUPFAM" id="SSF101744">
    <property type="entry name" value="Rof/RNase P subunit-like"/>
    <property type="match status" value="1"/>
</dbReference>
<keyword evidence="4 6" id="KW-0255">Endonuclease</keyword>
<dbReference type="KEGG" id="shc:Shell_1436"/>
<evidence type="ECO:0000256" key="3">
    <source>
        <dbReference type="ARBA" id="ARBA00022722"/>
    </source>
</evidence>
<organism evidence="7 8">
    <name type="scientific">Staphylothermus hellenicus (strain DSM 12710 / JCM 10830 / BK20S6-10-b1 / P8)</name>
    <dbReference type="NCBI Taxonomy" id="591019"/>
    <lineage>
        <taxon>Archaea</taxon>
        <taxon>Thermoproteota</taxon>
        <taxon>Thermoprotei</taxon>
        <taxon>Desulfurococcales</taxon>
        <taxon>Desulfurococcaceae</taxon>
        <taxon>Staphylothermus</taxon>
    </lineage>
</organism>
<dbReference type="GO" id="GO:0003723">
    <property type="term" value="F:RNA binding"/>
    <property type="evidence" value="ECO:0007669"/>
    <property type="project" value="InterPro"/>
</dbReference>
<dbReference type="HOGENOM" id="CLU_107020_3_0_2"/>